<dbReference type="InterPro" id="IPR052509">
    <property type="entry name" value="Metal_resp_DNA-bind_regulator"/>
</dbReference>
<dbReference type="InterPro" id="IPR005149">
    <property type="entry name" value="Tscrpt_reg_PadR_N"/>
</dbReference>
<organism evidence="2 3">
    <name type="scientific">Anaeromicropila populeti</name>
    <dbReference type="NCBI Taxonomy" id="37658"/>
    <lineage>
        <taxon>Bacteria</taxon>
        <taxon>Bacillati</taxon>
        <taxon>Bacillota</taxon>
        <taxon>Clostridia</taxon>
        <taxon>Lachnospirales</taxon>
        <taxon>Lachnospiraceae</taxon>
        <taxon>Anaeromicropila</taxon>
    </lineage>
</organism>
<evidence type="ECO:0000259" key="1">
    <source>
        <dbReference type="Pfam" id="PF03551"/>
    </source>
</evidence>
<name>A0A1I6LCA3_9FIRM</name>
<dbReference type="STRING" id="37658.SAMN05661086_03208"/>
<evidence type="ECO:0000313" key="3">
    <source>
        <dbReference type="Proteomes" id="UP000199659"/>
    </source>
</evidence>
<evidence type="ECO:0000313" key="2">
    <source>
        <dbReference type="EMBL" id="SFS01122.1"/>
    </source>
</evidence>
<sequence length="122" mass="14673">MCYDVCMENNCKIEEWKTQLKRGTLEYCILLLVNKRDWYGYEILMELNKWSCITTKESTIYPLLRRMLKDEYLDSFWQDTVQGVPSRKYYSITQKGKDYLALMTLEWEDLVQLIKSLKGDNT</sequence>
<dbReference type="InterPro" id="IPR036390">
    <property type="entry name" value="WH_DNA-bd_sf"/>
</dbReference>
<dbReference type="InterPro" id="IPR036388">
    <property type="entry name" value="WH-like_DNA-bd_sf"/>
</dbReference>
<dbReference type="Gene3D" id="1.10.10.10">
    <property type="entry name" value="Winged helix-like DNA-binding domain superfamily/Winged helix DNA-binding domain"/>
    <property type="match status" value="1"/>
</dbReference>
<reference evidence="2 3" key="1">
    <citation type="submission" date="2016-10" db="EMBL/GenBank/DDBJ databases">
        <authorList>
            <person name="de Groot N.N."/>
        </authorList>
    </citation>
    <scope>NUCLEOTIDE SEQUENCE [LARGE SCALE GENOMIC DNA]</scope>
    <source>
        <strain evidence="2 3">743A</strain>
    </source>
</reference>
<dbReference type="Pfam" id="PF03551">
    <property type="entry name" value="PadR"/>
    <property type="match status" value="1"/>
</dbReference>
<accession>A0A1I6LCA3</accession>
<proteinExistence type="predicted"/>
<dbReference type="EMBL" id="FOYZ01000015">
    <property type="protein sequence ID" value="SFS01122.1"/>
    <property type="molecule type" value="Genomic_DNA"/>
</dbReference>
<dbReference type="AlphaFoldDB" id="A0A1I6LCA3"/>
<dbReference type="Proteomes" id="UP000199659">
    <property type="component" value="Unassembled WGS sequence"/>
</dbReference>
<feature type="domain" description="Transcription regulator PadR N-terminal" evidence="1">
    <location>
        <begin position="29"/>
        <end position="101"/>
    </location>
</feature>
<gene>
    <name evidence="2" type="ORF">SAMN05661086_03208</name>
</gene>
<dbReference type="SUPFAM" id="SSF46785">
    <property type="entry name" value="Winged helix' DNA-binding domain"/>
    <property type="match status" value="1"/>
</dbReference>
<dbReference type="PANTHER" id="PTHR33169:SF14">
    <property type="entry name" value="TRANSCRIPTIONAL REGULATOR RV3488"/>
    <property type="match status" value="1"/>
</dbReference>
<dbReference type="PANTHER" id="PTHR33169">
    <property type="entry name" value="PADR-FAMILY TRANSCRIPTIONAL REGULATOR"/>
    <property type="match status" value="1"/>
</dbReference>
<keyword evidence="3" id="KW-1185">Reference proteome</keyword>
<protein>
    <submittedName>
        <fullName evidence="2">PadR family transcriptional regulator, regulatory protein PadR</fullName>
    </submittedName>
</protein>